<dbReference type="AlphaFoldDB" id="N1QQQ3"/>
<reference evidence="14" key="1">
    <citation type="submission" date="2015-06" db="UniProtKB">
        <authorList>
            <consortium name="EnsemblPlants"/>
        </authorList>
    </citation>
    <scope>IDENTIFICATION</scope>
</reference>
<dbReference type="InterPro" id="IPR053952">
    <property type="entry name" value="K_trans_C"/>
</dbReference>
<keyword evidence="6 10" id="KW-0630">Potassium</keyword>
<comment type="function">
    <text evidence="10">Potassium transporter.</text>
</comment>
<dbReference type="PANTHER" id="PTHR30540">
    <property type="entry name" value="OSMOTIC STRESS POTASSIUM TRANSPORTER"/>
    <property type="match status" value="1"/>
</dbReference>
<evidence type="ECO:0000256" key="8">
    <source>
        <dbReference type="ARBA" id="ARBA00023065"/>
    </source>
</evidence>
<dbReference type="NCBIfam" id="TIGR00794">
    <property type="entry name" value="kup"/>
    <property type="match status" value="1"/>
</dbReference>
<dbReference type="PANTHER" id="PTHR30540:SF83">
    <property type="entry name" value="K+ POTASSIUM TRANSPORTER"/>
    <property type="match status" value="1"/>
</dbReference>
<evidence type="ECO:0000256" key="3">
    <source>
        <dbReference type="ARBA" id="ARBA00022448"/>
    </source>
</evidence>
<feature type="transmembrane region" description="Helical" evidence="10">
    <location>
        <begin position="376"/>
        <end position="396"/>
    </location>
</feature>
<evidence type="ECO:0000256" key="7">
    <source>
        <dbReference type="ARBA" id="ARBA00022989"/>
    </source>
</evidence>
<feature type="region of interest" description="Disordered" evidence="11">
    <location>
        <begin position="651"/>
        <end position="679"/>
    </location>
</feature>
<keyword evidence="8 10" id="KW-0406">Ion transport</keyword>
<evidence type="ECO:0000259" key="12">
    <source>
        <dbReference type="Pfam" id="PF02705"/>
    </source>
</evidence>
<dbReference type="Pfam" id="PF02705">
    <property type="entry name" value="K_trans"/>
    <property type="match status" value="1"/>
</dbReference>
<keyword evidence="3" id="KW-0813">Transport</keyword>
<dbReference type="InterPro" id="IPR053951">
    <property type="entry name" value="K_trans_N"/>
</dbReference>
<dbReference type="InterPro" id="IPR003855">
    <property type="entry name" value="K+_transporter"/>
</dbReference>
<dbReference type="GO" id="GO:0015079">
    <property type="term" value="F:potassium ion transmembrane transporter activity"/>
    <property type="evidence" value="ECO:0007669"/>
    <property type="project" value="UniProtKB-UniRule"/>
</dbReference>
<comment type="caution">
    <text evidence="10">Lacks conserved residue(s) required for the propagation of feature annotation.</text>
</comment>
<keyword evidence="9 10" id="KW-0472">Membrane</keyword>
<feature type="domain" description="K+ potassium transporter integral membrane" evidence="12">
    <location>
        <begin position="25"/>
        <end position="501"/>
    </location>
</feature>
<evidence type="ECO:0000256" key="9">
    <source>
        <dbReference type="ARBA" id="ARBA00023136"/>
    </source>
</evidence>
<evidence type="ECO:0000256" key="1">
    <source>
        <dbReference type="ARBA" id="ARBA00004141"/>
    </source>
</evidence>
<dbReference type="GO" id="GO:0016020">
    <property type="term" value="C:membrane"/>
    <property type="evidence" value="ECO:0007669"/>
    <property type="project" value="UniProtKB-SubCell"/>
</dbReference>
<feature type="transmembrane region" description="Helical" evidence="10">
    <location>
        <begin position="22"/>
        <end position="43"/>
    </location>
</feature>
<evidence type="ECO:0000256" key="2">
    <source>
        <dbReference type="ARBA" id="ARBA00008440"/>
    </source>
</evidence>
<evidence type="ECO:0000259" key="13">
    <source>
        <dbReference type="Pfam" id="PF22776"/>
    </source>
</evidence>
<feature type="domain" description="K+ potassium transporter C-terminal" evidence="13">
    <location>
        <begin position="513"/>
        <end position="767"/>
    </location>
</feature>
<dbReference type="EnsemblPlants" id="EMT00486">
    <property type="protein sequence ID" value="EMT00486"/>
    <property type="gene ID" value="F775_09237"/>
</dbReference>
<feature type="transmembrane region" description="Helical" evidence="10">
    <location>
        <begin position="218"/>
        <end position="239"/>
    </location>
</feature>
<dbReference type="Pfam" id="PF22776">
    <property type="entry name" value="K_trans_C"/>
    <property type="match status" value="1"/>
</dbReference>
<feature type="transmembrane region" description="Helical" evidence="10">
    <location>
        <begin position="433"/>
        <end position="451"/>
    </location>
</feature>
<evidence type="ECO:0000256" key="6">
    <source>
        <dbReference type="ARBA" id="ARBA00022958"/>
    </source>
</evidence>
<feature type="transmembrane region" description="Helical" evidence="10">
    <location>
        <begin position="408"/>
        <end position="427"/>
    </location>
</feature>
<evidence type="ECO:0000256" key="5">
    <source>
        <dbReference type="ARBA" id="ARBA00022692"/>
    </source>
</evidence>
<accession>N1QQQ3</accession>
<proteinExistence type="inferred from homology"/>
<keyword evidence="5 10" id="KW-0812">Transmembrane</keyword>
<sequence>MDAEAGAAAAQQLPWRQHYRNLLLLAYQSFGVVYGDLSTSPLYVYKSTFSGRLRQYQDEQTVYGVLSLIFWTFTLVPLLKYVIIVLSADDNGEGGPFALYSLLCRHAKLSLIPNQQAADEELSTYYRDGFAAQHESSPWLRRFLEKHKIVKTGLLVVVLCAASMVIGDGVLTPAISVLSSMSGLQVRATGLQERSVVLLSCIVLVGLFSLQHRGTQKVAFMFAPIVIIWLFCIGGIGLYNIVHWNPNIYQAISPYYIVKFFRTTGTDGWIALGGILLSMTGSEAMFADLGHFTSASVRLAFITIIYPCLILQYMGQAAFLSKNMFHTRTSFYDSIPVVGSQAVISATFSIVKQCHALGCFPRVKIVHTSRWIHGQIYIPEINWILMVLCVAVTVAFGDTTLIGNAYGIACMTVMLVTTFLMSFIVIFVWQKNIIFALLFLLFFGSIETVYLSSSLMKVHQGGWVPLVLAFIFMSVMFVWHYGTKKKYQFDLQNKVSMRSILSLGPNLGIVRVPGIGLIYTELVTGVPAVFTHFVTNLPAFHEVLVFLCVKSVPVPYVQPDERYLVGRIGPKAYRMYRCIVRYGYKDVQRDDENFENMLVMSIARFIMMEAEDVSSSASYDIANEGRMAVIRTTDDAGTPLGMRDLGGLAESISTTRSSKSESLRSLQSSYEQESPSAGRRRRVRFELPNEDAMDQQVKDELLALVEAKHAGVAYIMGHSYIKARRSSNFVKKFAIDVAYSFLRKNCRGPSVSLHIPHISLIEVGMIYYV</sequence>
<feature type="transmembrane region" description="Helical" evidence="10">
    <location>
        <begin position="268"/>
        <end position="287"/>
    </location>
</feature>
<feature type="transmembrane region" description="Helical" evidence="10">
    <location>
        <begin position="63"/>
        <end position="83"/>
    </location>
</feature>
<feature type="transmembrane region" description="Helical" evidence="10">
    <location>
        <begin position="299"/>
        <end position="319"/>
    </location>
</feature>
<comment type="subcellular location">
    <subcellularLocation>
        <location evidence="1 10">Membrane</location>
        <topology evidence="1 10">Multi-pass membrane protein</topology>
    </subcellularLocation>
</comment>
<organism evidence="14">
    <name type="scientific">Aegilops tauschii</name>
    <name type="common">Tausch's goatgrass</name>
    <name type="synonym">Aegilops squarrosa</name>
    <dbReference type="NCBI Taxonomy" id="37682"/>
    <lineage>
        <taxon>Eukaryota</taxon>
        <taxon>Viridiplantae</taxon>
        <taxon>Streptophyta</taxon>
        <taxon>Embryophyta</taxon>
        <taxon>Tracheophyta</taxon>
        <taxon>Spermatophyta</taxon>
        <taxon>Magnoliopsida</taxon>
        <taxon>Liliopsida</taxon>
        <taxon>Poales</taxon>
        <taxon>Poaceae</taxon>
        <taxon>BOP clade</taxon>
        <taxon>Pooideae</taxon>
        <taxon>Triticodae</taxon>
        <taxon>Triticeae</taxon>
        <taxon>Triticinae</taxon>
        <taxon>Aegilops</taxon>
    </lineage>
</organism>
<evidence type="ECO:0000256" key="4">
    <source>
        <dbReference type="ARBA" id="ARBA00022538"/>
    </source>
</evidence>
<keyword evidence="7 10" id="KW-1133">Transmembrane helix</keyword>
<protein>
    <recommendedName>
        <fullName evidence="10">Potassium transporter</fullName>
    </recommendedName>
</protein>
<feature type="compositionally biased region" description="Low complexity" evidence="11">
    <location>
        <begin position="663"/>
        <end position="674"/>
    </location>
</feature>
<evidence type="ECO:0000256" key="10">
    <source>
        <dbReference type="RuleBase" id="RU321113"/>
    </source>
</evidence>
<name>N1QQQ3_AEGTA</name>
<evidence type="ECO:0000313" key="14">
    <source>
        <dbReference type="EnsemblPlants" id="EMT00486"/>
    </source>
</evidence>
<feature type="transmembrane region" description="Helical" evidence="10">
    <location>
        <begin position="463"/>
        <end position="482"/>
    </location>
</feature>
<comment type="similarity">
    <text evidence="2 10">Belongs to the HAK/KUP transporter (TC 2.A.72.3) family.</text>
</comment>
<feature type="transmembrane region" description="Helical" evidence="10">
    <location>
        <begin position="152"/>
        <end position="175"/>
    </location>
</feature>
<evidence type="ECO:0000256" key="11">
    <source>
        <dbReference type="SAM" id="MobiDB-lite"/>
    </source>
</evidence>
<keyword evidence="4 10" id="KW-0633">Potassium transport</keyword>